<accession>A0A9X1TD03</accession>
<organism evidence="1 2">
    <name type="scientific">Dyadobacter fanqingshengii</name>
    <dbReference type="NCBI Taxonomy" id="2906443"/>
    <lineage>
        <taxon>Bacteria</taxon>
        <taxon>Pseudomonadati</taxon>
        <taxon>Bacteroidota</taxon>
        <taxon>Cytophagia</taxon>
        <taxon>Cytophagales</taxon>
        <taxon>Spirosomataceae</taxon>
        <taxon>Dyadobacter</taxon>
    </lineage>
</organism>
<name>A0A9X1TD03_9BACT</name>
<dbReference type="Proteomes" id="UP001139700">
    <property type="component" value="Unassembled WGS sequence"/>
</dbReference>
<gene>
    <name evidence="1" type="ORF">LXM24_26345</name>
</gene>
<dbReference type="RefSeq" id="WP_234616385.1">
    <property type="nucleotide sequence ID" value="NZ_JAJTTA010000008.1"/>
</dbReference>
<protein>
    <submittedName>
        <fullName evidence="1">Uncharacterized protein</fullName>
    </submittedName>
</protein>
<evidence type="ECO:0000313" key="1">
    <source>
        <dbReference type="EMBL" id="MCF0043654.1"/>
    </source>
</evidence>
<dbReference type="AlphaFoldDB" id="A0A9X1TD03"/>
<dbReference type="EMBL" id="JAJTTA010000008">
    <property type="protein sequence ID" value="MCF0043654.1"/>
    <property type="molecule type" value="Genomic_DNA"/>
</dbReference>
<comment type="caution">
    <text evidence="1">The sequence shown here is derived from an EMBL/GenBank/DDBJ whole genome shotgun (WGS) entry which is preliminary data.</text>
</comment>
<proteinExistence type="predicted"/>
<reference evidence="1" key="1">
    <citation type="submission" date="2021-12" db="EMBL/GenBank/DDBJ databases">
        <title>Novel species in genus Dyadobacter.</title>
        <authorList>
            <person name="Ma C."/>
        </authorList>
    </citation>
    <scope>NUCLEOTIDE SEQUENCE</scope>
    <source>
        <strain evidence="1">CY399</strain>
    </source>
</reference>
<keyword evidence="2" id="KW-1185">Reference proteome</keyword>
<sequence length="191" mass="21678">MKNEQNIEAEDQEDFSTDAIKVLLAGQYTAWRDEVAMQLEPVVYPDHAWVVYSGIVTQEPQAAFTNREYAEILACHMDGALDPILMERTELAEMGFQVDKYKELVSFGKMPYNIILLENGEVFDSWGPQDGIPTIDEPTVGRERLSLGGTFWGWTHGEAVEEAQRLWKELNAKGQFKFINEPDQSNTAETV</sequence>
<evidence type="ECO:0000313" key="2">
    <source>
        <dbReference type="Proteomes" id="UP001139700"/>
    </source>
</evidence>